<evidence type="ECO:0000313" key="2">
    <source>
        <dbReference type="Proteomes" id="UP000295215"/>
    </source>
</evidence>
<gene>
    <name evidence="1" type="ORF">C8P70_1124</name>
</gene>
<dbReference type="Proteomes" id="UP000295215">
    <property type="component" value="Unassembled WGS sequence"/>
</dbReference>
<proteinExistence type="predicted"/>
<dbReference type="OrthoDB" id="1352305at2"/>
<organism evidence="1 2">
    <name type="scientific">Myroides indicus</name>
    <dbReference type="NCBI Taxonomy" id="1323422"/>
    <lineage>
        <taxon>Bacteria</taxon>
        <taxon>Pseudomonadati</taxon>
        <taxon>Bacteroidota</taxon>
        <taxon>Flavobacteriia</taxon>
        <taxon>Flavobacteriales</taxon>
        <taxon>Flavobacteriaceae</taxon>
        <taxon>Myroides</taxon>
    </lineage>
</organism>
<dbReference type="PROSITE" id="PS51257">
    <property type="entry name" value="PROKAR_LIPOPROTEIN"/>
    <property type="match status" value="1"/>
</dbReference>
<accession>A0A4R7F4F0</accession>
<name>A0A4R7F4F0_9FLAO</name>
<keyword evidence="2" id="KW-1185">Reference proteome</keyword>
<sequence length="574" mass="63082">MKKFHLIYAAFIIGNAIFWSGCSKNDNDSPDPDPKQEITMPKEAFQLQIVEAQFSQPLLQEEYDADLGGIPLKLVRSNDNTLVFYVPGTTAVGETTLNIPQLEAQSKFEVKKSVLNGNEEVILKPFFEDLNFSQNRISDEEYSEYLADALTAFEAYYKSLSKDDKNQMALFYQVNENWFKKILGLNSTPKFTTLGAASTFKSVKNYQLTVLTFVTSGLIVVYGATPLEKSVAAVACLASGAFAWQYQKELVGEIKIVDKIVDKIIDPVFGNQITKSTLGTQGLVFTNDEAQNVNLYTGNRSVTTADELSTAEGTSIYFDAYGRLINITEKVNGVIQFINDNLFFSNISQIPVHKIPDSAEMQSGVLTAEDYNSLKFTVADANVQLSDVAFENGVVRMKMTVKNPDAVTGNSVKTTLNYTYQNEFSNANGSIAIEIFIENNPCDNSNTIPPIITNTEIVCNSYGGISILISFTADGTGALISSDSGACDQADMCYPVRLYFLSPGASEYSIAANGYSAKLKSGSVNAGVIEIIISTPYCLPEKTAAQSLEQFYPNYQWKLELMNGCNQRSNQVSL</sequence>
<evidence type="ECO:0000313" key="1">
    <source>
        <dbReference type="EMBL" id="TDS58173.1"/>
    </source>
</evidence>
<dbReference type="RefSeq" id="WP_133712491.1">
    <property type="nucleotide sequence ID" value="NZ_SOAG01000012.1"/>
</dbReference>
<protein>
    <submittedName>
        <fullName evidence="1">Uncharacterized protein</fullName>
    </submittedName>
</protein>
<reference evidence="1 2" key="1">
    <citation type="submission" date="2019-03" db="EMBL/GenBank/DDBJ databases">
        <title>Genomic Encyclopedia of Archaeal and Bacterial Type Strains, Phase II (KMG-II): from individual species to whole genera.</title>
        <authorList>
            <person name="Goeker M."/>
        </authorList>
    </citation>
    <scope>NUCLEOTIDE SEQUENCE [LARGE SCALE GENOMIC DNA]</scope>
    <source>
        <strain evidence="1 2">DSM 28213</strain>
    </source>
</reference>
<comment type="caution">
    <text evidence="1">The sequence shown here is derived from an EMBL/GenBank/DDBJ whole genome shotgun (WGS) entry which is preliminary data.</text>
</comment>
<dbReference type="AlphaFoldDB" id="A0A4R7F4F0"/>
<dbReference type="EMBL" id="SOAG01000012">
    <property type="protein sequence ID" value="TDS58173.1"/>
    <property type="molecule type" value="Genomic_DNA"/>
</dbReference>